<dbReference type="PANTHER" id="PTHR43798:SF5">
    <property type="entry name" value="MONOACYLGLYCEROL LIPASE ABHD6"/>
    <property type="match status" value="1"/>
</dbReference>
<sequence>MHVKVLIMIFFACTWSSAPVYGDSITKLIDITSGSLEYIDVGKGKYNIVIESGIGMGSSYWLPVLSELRKLNQRVIIYSRSGIGASTVSSDISLQSSNKRLWALLRALDIKSNVILIGHSYGGLHARQYAFTYPREVQGLVLLDPSHEAFLAELNKLNFSWSQRDNQTLNKIMHQNAEWAVLQRQYSSSTMLDKGKISSIPTVIVSSSMEGESDWWIGHSKEGKAVWRSLHASLIADNPNAVQIVSNTVSHNMPLDDPKLIMSSIMLLVNMLDNN</sequence>
<gene>
    <name evidence="2" type="ORF">N479_21130</name>
</gene>
<dbReference type="InterPro" id="IPR000073">
    <property type="entry name" value="AB_hydrolase_1"/>
</dbReference>
<feature type="domain" description="AB hydrolase-1" evidence="1">
    <location>
        <begin position="48"/>
        <end position="155"/>
    </location>
</feature>
<dbReference type="GO" id="GO:0016020">
    <property type="term" value="C:membrane"/>
    <property type="evidence" value="ECO:0007669"/>
    <property type="project" value="TreeGrafter"/>
</dbReference>
<proteinExistence type="predicted"/>
<protein>
    <recommendedName>
        <fullName evidence="1">AB hydrolase-1 domain-containing protein</fullName>
    </recommendedName>
</protein>
<dbReference type="EMBL" id="AUXW01000177">
    <property type="protein sequence ID" value="KKE81735.1"/>
    <property type="molecule type" value="Genomic_DNA"/>
</dbReference>
<reference evidence="2 3" key="1">
    <citation type="journal article" date="2015" name="BMC Genomics">
        <title>Genome mining reveals unlocked bioactive potential of marine Gram-negative bacteria.</title>
        <authorList>
            <person name="Machado H."/>
            <person name="Sonnenschein E.C."/>
            <person name="Melchiorsen J."/>
            <person name="Gram L."/>
        </authorList>
    </citation>
    <scope>NUCLEOTIDE SEQUENCE [LARGE SCALE GENOMIC DNA]</scope>
    <source>
        <strain evidence="2 3">S4054</strain>
    </source>
</reference>
<dbReference type="GO" id="GO:0047372">
    <property type="term" value="F:monoacylglycerol lipase activity"/>
    <property type="evidence" value="ECO:0007669"/>
    <property type="project" value="TreeGrafter"/>
</dbReference>
<name>A0A0F6A6D3_9GAMM</name>
<evidence type="ECO:0000259" key="1">
    <source>
        <dbReference type="Pfam" id="PF00561"/>
    </source>
</evidence>
<dbReference type="GO" id="GO:0046464">
    <property type="term" value="P:acylglycerol catabolic process"/>
    <property type="evidence" value="ECO:0007669"/>
    <property type="project" value="TreeGrafter"/>
</dbReference>
<dbReference type="InterPro" id="IPR050266">
    <property type="entry name" value="AB_hydrolase_sf"/>
</dbReference>
<accession>A0A0F6A6D3</accession>
<dbReference type="InterPro" id="IPR029058">
    <property type="entry name" value="AB_hydrolase_fold"/>
</dbReference>
<dbReference type="Pfam" id="PF00561">
    <property type="entry name" value="Abhydrolase_1"/>
    <property type="match status" value="1"/>
</dbReference>
<organism evidence="2 3">
    <name type="scientific">Pseudoalteromonas luteoviolacea S4054</name>
    <dbReference type="NCBI Taxonomy" id="1129367"/>
    <lineage>
        <taxon>Bacteria</taxon>
        <taxon>Pseudomonadati</taxon>
        <taxon>Pseudomonadota</taxon>
        <taxon>Gammaproteobacteria</taxon>
        <taxon>Alteromonadales</taxon>
        <taxon>Pseudoalteromonadaceae</taxon>
        <taxon>Pseudoalteromonas</taxon>
    </lineage>
</organism>
<dbReference type="AlphaFoldDB" id="A0A0F6A6D3"/>
<dbReference type="PATRIC" id="fig|1129367.4.peg.4389"/>
<dbReference type="RefSeq" id="WP_052961113.1">
    <property type="nucleotide sequence ID" value="NZ_AUXW01000177.1"/>
</dbReference>
<evidence type="ECO:0000313" key="2">
    <source>
        <dbReference type="EMBL" id="KKE81735.1"/>
    </source>
</evidence>
<dbReference type="SUPFAM" id="SSF53474">
    <property type="entry name" value="alpha/beta-Hydrolases"/>
    <property type="match status" value="1"/>
</dbReference>
<dbReference type="PRINTS" id="PR00111">
    <property type="entry name" value="ABHYDROLASE"/>
</dbReference>
<comment type="caution">
    <text evidence="2">The sequence shown here is derived from an EMBL/GenBank/DDBJ whole genome shotgun (WGS) entry which is preliminary data.</text>
</comment>
<dbReference type="Gene3D" id="3.40.50.1820">
    <property type="entry name" value="alpha/beta hydrolase"/>
    <property type="match status" value="1"/>
</dbReference>
<evidence type="ECO:0000313" key="3">
    <source>
        <dbReference type="Proteomes" id="UP000033434"/>
    </source>
</evidence>
<dbReference type="PANTHER" id="PTHR43798">
    <property type="entry name" value="MONOACYLGLYCEROL LIPASE"/>
    <property type="match status" value="1"/>
</dbReference>
<dbReference type="Proteomes" id="UP000033434">
    <property type="component" value="Unassembled WGS sequence"/>
</dbReference>